<protein>
    <recommendedName>
        <fullName evidence="5">DUF2269 domain-containing protein</fullName>
    </recommendedName>
</protein>
<sequence length="223" mass="23990">MSASVPAEAAIHLPVRAAEESVLYSEASTRDYSRCRTPDRPAPGTVFHVKPLKRSARRSLLVAHVAVSVGWLGLTVGLLALAITAFSTADPATARAATRAMKVFGDWLIVPVALFSLFSGLVLALGTPWGLARHRWVWTKFWLTLITVALSVFSLRPGIDEAATRGTVDADLVVAPSVATAAYLFITAISVLKPWGPTRRSHRLRRSAGAGKGLDERTPRRTA</sequence>
<feature type="transmembrane region" description="Helical" evidence="2">
    <location>
        <begin position="107"/>
        <end position="125"/>
    </location>
</feature>
<keyword evidence="2" id="KW-0472">Membrane</keyword>
<proteinExistence type="predicted"/>
<dbReference type="EMBL" id="FPJO01000022">
    <property type="protein sequence ID" value="SFY38123.1"/>
    <property type="molecule type" value="Genomic_DNA"/>
</dbReference>
<feature type="transmembrane region" description="Helical" evidence="2">
    <location>
        <begin position="137"/>
        <end position="155"/>
    </location>
</feature>
<evidence type="ECO:0000313" key="3">
    <source>
        <dbReference type="EMBL" id="SFY38123.1"/>
    </source>
</evidence>
<evidence type="ECO:0000256" key="1">
    <source>
        <dbReference type="SAM" id="MobiDB-lite"/>
    </source>
</evidence>
<keyword evidence="2" id="KW-1133">Transmembrane helix</keyword>
<evidence type="ECO:0000313" key="4">
    <source>
        <dbReference type="Proteomes" id="UP000181909"/>
    </source>
</evidence>
<keyword evidence="2" id="KW-0812">Transmembrane</keyword>
<feature type="compositionally biased region" description="Basic and acidic residues" evidence="1">
    <location>
        <begin position="213"/>
        <end position="223"/>
    </location>
</feature>
<evidence type="ECO:0008006" key="5">
    <source>
        <dbReference type="Google" id="ProtNLM"/>
    </source>
</evidence>
<feature type="transmembrane region" description="Helical" evidence="2">
    <location>
        <begin position="175"/>
        <end position="196"/>
    </location>
</feature>
<accession>A0A1K2ERP4</accession>
<dbReference type="STRING" id="1893.SAMN02787144_10229"/>
<feature type="transmembrane region" description="Helical" evidence="2">
    <location>
        <begin position="60"/>
        <end position="87"/>
    </location>
</feature>
<dbReference type="AlphaFoldDB" id="A0A1K2ERP4"/>
<gene>
    <name evidence="3" type="ORF">SAMN02787144_10229</name>
</gene>
<feature type="region of interest" description="Disordered" evidence="1">
    <location>
        <begin position="202"/>
        <end position="223"/>
    </location>
</feature>
<dbReference type="Proteomes" id="UP000181909">
    <property type="component" value="Unassembled WGS sequence"/>
</dbReference>
<evidence type="ECO:0000256" key="2">
    <source>
        <dbReference type="SAM" id="Phobius"/>
    </source>
</evidence>
<reference evidence="3 4" key="1">
    <citation type="submission" date="2016-11" db="EMBL/GenBank/DDBJ databases">
        <authorList>
            <person name="Jaros S."/>
            <person name="Januszkiewicz K."/>
            <person name="Wedrychowicz H."/>
        </authorList>
    </citation>
    <scope>NUCLEOTIDE SEQUENCE [LARGE SCALE GENOMIC DNA]</scope>
    <source>
        <strain evidence="3 4">OK807</strain>
    </source>
</reference>
<name>A0A1K2ERP4_STRAR</name>
<organism evidence="3 4">
    <name type="scientific">Streptomyces atratus</name>
    <dbReference type="NCBI Taxonomy" id="1893"/>
    <lineage>
        <taxon>Bacteria</taxon>
        <taxon>Bacillati</taxon>
        <taxon>Actinomycetota</taxon>
        <taxon>Actinomycetes</taxon>
        <taxon>Kitasatosporales</taxon>
        <taxon>Streptomycetaceae</taxon>
        <taxon>Streptomyces</taxon>
    </lineage>
</organism>